<reference evidence="3 4" key="1">
    <citation type="journal article" date="2018" name="Genome Biol. Evol.">
        <title>Multiple Roots of Fruiting Body Formation in Amoebozoa.</title>
        <authorList>
            <person name="Hillmann F."/>
            <person name="Forbes G."/>
            <person name="Novohradska S."/>
            <person name="Ferling I."/>
            <person name="Riege K."/>
            <person name="Groth M."/>
            <person name="Westermann M."/>
            <person name="Marz M."/>
            <person name="Spaller T."/>
            <person name="Winckler T."/>
            <person name="Schaap P."/>
            <person name="Glockner G."/>
        </authorList>
    </citation>
    <scope>NUCLEOTIDE SEQUENCE [LARGE SCALE GENOMIC DNA]</scope>
    <source>
        <strain evidence="3 4">Jena</strain>
    </source>
</reference>
<dbReference type="Pfam" id="PF20412">
    <property type="entry name" value="RALGAPB_N"/>
    <property type="match status" value="1"/>
</dbReference>
<dbReference type="EMBL" id="MDYQ01000150">
    <property type="protein sequence ID" value="PRP80421.1"/>
    <property type="molecule type" value="Genomic_DNA"/>
</dbReference>
<gene>
    <name evidence="3" type="ORF">PROFUN_11967</name>
</gene>
<dbReference type="InterPro" id="IPR039930">
    <property type="entry name" value="RALGAPB"/>
</dbReference>
<dbReference type="Gene3D" id="3.40.50.11210">
    <property type="entry name" value="Rap/Ran-GAP"/>
    <property type="match status" value="1"/>
</dbReference>
<dbReference type="PANTHER" id="PTHR21344:SF1">
    <property type="entry name" value="RAL GTPASE-ACTIVATING PROTEIN SUBUNIT BETA"/>
    <property type="match status" value="1"/>
</dbReference>
<proteinExistence type="predicted"/>
<dbReference type="InterPro" id="IPR046859">
    <property type="entry name" value="RGPA/RALGAPB_N"/>
</dbReference>
<dbReference type="SUPFAM" id="SSF111347">
    <property type="entry name" value="Rap/Ran-GAP"/>
    <property type="match status" value="1"/>
</dbReference>
<feature type="domain" description="Rap-GAP" evidence="2">
    <location>
        <begin position="880"/>
        <end position="1083"/>
    </location>
</feature>
<evidence type="ECO:0000256" key="1">
    <source>
        <dbReference type="ARBA" id="ARBA00022468"/>
    </source>
</evidence>
<dbReference type="GO" id="GO:0051056">
    <property type="term" value="P:regulation of small GTPase mediated signal transduction"/>
    <property type="evidence" value="ECO:0007669"/>
    <property type="project" value="InterPro"/>
</dbReference>
<sequence length="1102" mass="126124">MFLEWIRKLGFLEPDPDSSIYLHFPVKARMLLASYTATFLLQTDTDKNYLATPTQIHVAMEALGPGFGLPIEGHYETIEGVIDVYRRWLLGPTTRPDALAKEEQRFYRKIFKHFSLLFEARGQVVELQTGLCLRVLQVMDQASREIGHTFDAETWDVLLKIILGATDRLLSDANDSSQHLSTKLCPQLLKVLFGIWMRSKTTDEYLWSHLAKLSRRWRHRLPLMYQWSNMCAGFTAKVIHQLYGGEEGSPTLQINEYEGEVFELDEELTYFFWHKFLYLLGNVNGISVPNNHLEALRGVHQVVEQFLNIGTKGATLQPPEGNTIFELTEMFLFDCISAHITEDDKGAFDKGKAQAFITATKVIISKNSTTKFERRHLAAYYYTAQKIIRHNNYLMSVVISNSVDLFKKELEGSRVLMPYYLEAIRCIMVATKFDRISVPFSSLRESALRVLCSLLSFPSHFTDLAIANNDDFPTIKFNEIHSTFNEVLMDGLQTEDNSQNRQLLLWIIQSYLLENLPNVQVVQTFSESIVTFVLTKITENIWTTDDVMASLSLLSQLSRLLQYQPQKNAVKSVTILTGFIETALQNGKVAENIIVRALHTLLDWVMSGPWILNQQTLIHHVLSVLALGIGHNPRTPPMQSPKTSSPSISHSKSTLRHIVTMPIQNVALVAYEKIMNHIDNFPVTDLGPSRISSLYNESDILKMYSLKKSDVKHFIVDGHTLLSIIKHDRREGTRQKVTLILRSMAGKFVWNSEMEYEKDSYREPASSNLPFSPFKPYKWPPVEDDEPLIQSAKEALSDSQYELYERVLKGTRRIVQQYREVAESLREPDLKLKRPTPPLSLGDGTDSTTVRLLVHHLGYRGSNYKEDFYAVNPDGLEEDLRYLDQMPERETYQIGVLFVNREQTELPHILDNRGSSEGFRHLVQHLGWLVKLDEHRGFKGNLTKEAGTQAPYYANFDTEVIFGVGMFFQESSPQETRLSFLRQSKVLITWVEDLEQYRPDPALDASVHILLSPLNSKLVFVRIHTEEQNLPLIGPLVDNMAVTPLRLPVLLRETAINAARLLGSKVEPLMLRKDALSQFIHKHRVTENATDFYSSLMAHQEN</sequence>
<dbReference type="InterPro" id="IPR000331">
    <property type="entry name" value="Rap/Ran_GAP_dom"/>
</dbReference>
<dbReference type="InterPro" id="IPR016024">
    <property type="entry name" value="ARM-type_fold"/>
</dbReference>
<name>A0A2P6N901_9EUKA</name>
<dbReference type="SUPFAM" id="SSF48371">
    <property type="entry name" value="ARM repeat"/>
    <property type="match status" value="1"/>
</dbReference>
<organism evidence="3 4">
    <name type="scientific">Planoprotostelium fungivorum</name>
    <dbReference type="NCBI Taxonomy" id="1890364"/>
    <lineage>
        <taxon>Eukaryota</taxon>
        <taxon>Amoebozoa</taxon>
        <taxon>Evosea</taxon>
        <taxon>Variosea</taxon>
        <taxon>Cavosteliida</taxon>
        <taxon>Cavosteliaceae</taxon>
        <taxon>Planoprotostelium</taxon>
    </lineage>
</organism>
<keyword evidence="4" id="KW-1185">Reference proteome</keyword>
<dbReference type="AlphaFoldDB" id="A0A2P6N901"/>
<dbReference type="OrthoDB" id="18562at2759"/>
<dbReference type="PANTHER" id="PTHR21344">
    <property type="entry name" value="RAL GTPASE-ACTIVATING PROTEIN SUBUNIT BETA"/>
    <property type="match status" value="1"/>
</dbReference>
<dbReference type="PROSITE" id="PS50085">
    <property type="entry name" value="RAPGAP"/>
    <property type="match status" value="1"/>
</dbReference>
<evidence type="ECO:0000313" key="4">
    <source>
        <dbReference type="Proteomes" id="UP000241769"/>
    </source>
</evidence>
<dbReference type="GO" id="GO:0005096">
    <property type="term" value="F:GTPase activator activity"/>
    <property type="evidence" value="ECO:0007669"/>
    <property type="project" value="UniProtKB-KW"/>
</dbReference>
<dbReference type="Pfam" id="PF02145">
    <property type="entry name" value="Rap_GAP"/>
    <property type="match status" value="1"/>
</dbReference>
<protein>
    <submittedName>
        <fullName evidence="3">Rap/ran GTPase-activating protein</fullName>
    </submittedName>
</protein>
<evidence type="ECO:0000313" key="3">
    <source>
        <dbReference type="EMBL" id="PRP80421.1"/>
    </source>
</evidence>
<comment type="caution">
    <text evidence="3">The sequence shown here is derived from an EMBL/GenBank/DDBJ whole genome shotgun (WGS) entry which is preliminary data.</text>
</comment>
<dbReference type="InterPro" id="IPR035974">
    <property type="entry name" value="Rap/Ran-GAP_sf"/>
</dbReference>
<evidence type="ECO:0000259" key="2">
    <source>
        <dbReference type="PROSITE" id="PS50085"/>
    </source>
</evidence>
<dbReference type="InParanoid" id="A0A2P6N901"/>
<dbReference type="Proteomes" id="UP000241769">
    <property type="component" value="Unassembled WGS sequence"/>
</dbReference>
<accession>A0A2P6N901</accession>
<keyword evidence="1" id="KW-0343">GTPase activation</keyword>